<proteinExistence type="predicted"/>
<feature type="transmembrane region" description="Helical" evidence="1">
    <location>
        <begin position="6"/>
        <end position="26"/>
    </location>
</feature>
<reference evidence="2" key="1">
    <citation type="submission" date="2021-03" db="EMBL/GenBank/DDBJ databases">
        <authorList>
            <person name="Jaffe A."/>
        </authorList>
    </citation>
    <scope>NUCLEOTIDE SEQUENCE</scope>
    <source>
        <strain evidence="2">RIFCSPHIGHO2_01_FULL_GW2011_AR10_43_9</strain>
    </source>
</reference>
<name>A0A8T4KVE4_9ARCH</name>
<keyword evidence="1" id="KW-0472">Membrane</keyword>
<dbReference type="Proteomes" id="UP000683213">
    <property type="component" value="Unassembled WGS sequence"/>
</dbReference>
<keyword evidence="1" id="KW-1133">Transmembrane helix</keyword>
<organism evidence="2 3">
    <name type="scientific">Candidatus Iainarchaeum sp</name>
    <dbReference type="NCBI Taxonomy" id="3101447"/>
    <lineage>
        <taxon>Archaea</taxon>
        <taxon>Candidatus Iainarchaeota</taxon>
        <taxon>Candidatus Iainarchaeia</taxon>
        <taxon>Candidatus Iainarchaeales</taxon>
        <taxon>Candidatus Iainarchaeaceae</taxon>
        <taxon>Candidatus Iainarchaeum</taxon>
    </lineage>
</organism>
<evidence type="ECO:0000313" key="3">
    <source>
        <dbReference type="Proteomes" id="UP000683213"/>
    </source>
</evidence>
<evidence type="ECO:0000256" key="1">
    <source>
        <dbReference type="SAM" id="Phobius"/>
    </source>
</evidence>
<dbReference type="AlphaFoldDB" id="A0A8T4KVE4"/>
<protein>
    <submittedName>
        <fullName evidence="2">Uncharacterized protein</fullName>
    </submittedName>
</protein>
<feature type="non-terminal residue" evidence="2">
    <location>
        <position position="387"/>
    </location>
</feature>
<sequence>MTGIKGFTLFTALVAFILIVLSVLLVQTMIRTERNTTDIISDIQEEQEMQAIADLARAEALQTFNYGIRFSIEDWLTKDGDGDGIPDNAYLLTPSELAGTDAESWENTKKKFAESNFGVGGEGTQFANRAANHLSTLLASTPDVRGFQVNLDNNSQAVIVSVLEPLFEDSSARQDFFEVIRCDGTWDGCPIGTFYVNLDIARLTDEQYEKLPQIVVKKITTKGEVERTLREPILPRGNLQIYVPIRIFKAIAGARDVARTGSGFYSGAIDATLLEVKLGVCGENTCVPEYHSASGPDIEGFACVGDTYADHPKISSIPVLIDGTSFNYDPNNEEEMRSRLINEVGRPRLLNFFANELTQNLPNDLSVPAVDFRLVTIPAGSGYDTIQ</sequence>
<gene>
    <name evidence="2" type="ORF">J4224_01150</name>
</gene>
<reference evidence="2" key="2">
    <citation type="submission" date="2021-05" db="EMBL/GenBank/DDBJ databases">
        <title>Protein family content uncovers lineage relationships and bacterial pathway maintenance mechanisms in DPANN archaea.</title>
        <authorList>
            <person name="Castelle C.J."/>
            <person name="Meheust R."/>
            <person name="Jaffe A.L."/>
            <person name="Seitz K."/>
            <person name="Gong X."/>
            <person name="Baker B.J."/>
            <person name="Banfield J.F."/>
        </authorList>
    </citation>
    <scope>NUCLEOTIDE SEQUENCE</scope>
    <source>
        <strain evidence="2">RIFCSPHIGHO2_01_FULL_GW2011_AR10_43_9</strain>
    </source>
</reference>
<accession>A0A8T4KVE4</accession>
<keyword evidence="1" id="KW-0812">Transmembrane</keyword>
<comment type="caution">
    <text evidence="2">The sequence shown here is derived from an EMBL/GenBank/DDBJ whole genome shotgun (WGS) entry which is preliminary data.</text>
</comment>
<dbReference type="EMBL" id="JAGVWF010000015">
    <property type="protein sequence ID" value="MBS3059013.1"/>
    <property type="molecule type" value="Genomic_DNA"/>
</dbReference>
<evidence type="ECO:0000313" key="2">
    <source>
        <dbReference type="EMBL" id="MBS3059013.1"/>
    </source>
</evidence>